<name>A0A2U2PLA9_9SPHI</name>
<organism evidence="2 3">
    <name type="scientific">Pararcticibacter amylolyticus</name>
    <dbReference type="NCBI Taxonomy" id="2173175"/>
    <lineage>
        <taxon>Bacteria</taxon>
        <taxon>Pseudomonadati</taxon>
        <taxon>Bacteroidota</taxon>
        <taxon>Sphingobacteriia</taxon>
        <taxon>Sphingobacteriales</taxon>
        <taxon>Sphingobacteriaceae</taxon>
        <taxon>Pararcticibacter</taxon>
    </lineage>
</organism>
<accession>A0A2U2PLA9</accession>
<protein>
    <recommendedName>
        <fullName evidence="1">Methyltransferase FkbM domain-containing protein</fullName>
    </recommendedName>
</protein>
<dbReference type="Gene3D" id="3.40.50.150">
    <property type="entry name" value="Vaccinia Virus protein VP39"/>
    <property type="match status" value="1"/>
</dbReference>
<evidence type="ECO:0000259" key="1">
    <source>
        <dbReference type="Pfam" id="PF05050"/>
    </source>
</evidence>
<feature type="domain" description="Methyltransferase FkbM" evidence="1">
    <location>
        <begin position="54"/>
        <end position="193"/>
    </location>
</feature>
<dbReference type="EMBL" id="QEAS01000002">
    <property type="protein sequence ID" value="PWG82181.1"/>
    <property type="molecule type" value="Genomic_DNA"/>
</dbReference>
<dbReference type="InterPro" id="IPR006342">
    <property type="entry name" value="FkbM_mtfrase"/>
</dbReference>
<dbReference type="OrthoDB" id="663022at2"/>
<dbReference type="Pfam" id="PF05050">
    <property type="entry name" value="Methyltransf_21"/>
    <property type="match status" value="1"/>
</dbReference>
<dbReference type="PANTHER" id="PTHR34203">
    <property type="entry name" value="METHYLTRANSFERASE, FKBM FAMILY PROTEIN"/>
    <property type="match status" value="1"/>
</dbReference>
<dbReference type="PANTHER" id="PTHR34203:SF15">
    <property type="entry name" value="SLL1173 PROTEIN"/>
    <property type="match status" value="1"/>
</dbReference>
<evidence type="ECO:0000313" key="3">
    <source>
        <dbReference type="Proteomes" id="UP000245647"/>
    </source>
</evidence>
<keyword evidence="3" id="KW-1185">Reference proteome</keyword>
<evidence type="ECO:0000313" key="2">
    <source>
        <dbReference type="EMBL" id="PWG82181.1"/>
    </source>
</evidence>
<gene>
    <name evidence="2" type="ORF">DDR33_03980</name>
</gene>
<reference evidence="2 3" key="1">
    <citation type="submission" date="2018-04" db="EMBL/GenBank/DDBJ databases">
        <title>Pedobacter chongqingensis sp. nov., isolated from a rottenly hemp rope.</title>
        <authorList>
            <person name="Cai Y."/>
        </authorList>
    </citation>
    <scope>NUCLEOTIDE SEQUENCE [LARGE SCALE GENOMIC DNA]</scope>
    <source>
        <strain evidence="2 3">FJ4-8</strain>
    </source>
</reference>
<dbReference type="SUPFAM" id="SSF53335">
    <property type="entry name" value="S-adenosyl-L-methionine-dependent methyltransferases"/>
    <property type="match status" value="1"/>
</dbReference>
<sequence length="247" mass="28156">MKNKIKFLLQNILGFKNYLFLFSLFTIRKALSRRYEPGFSLFVDRIRNGGIVLDVGANIGITAIPIALNHKSMKVHAFEPIAENFATLQKVVSFHKAGNVSTFNIALGNKSGQLRMIMPLKGKARQQGLSKVYVEGSTEKGIIYDVPVKRLDDLYPEEEISAIKIDVENFEYEVLSGAVNLIRRCHPIVYCELWNNDKRQMVFELFQTEGYSIYIFDAESNSLVPLKDKTTPECNFFLLPEEKKTGF</sequence>
<dbReference type="InterPro" id="IPR029063">
    <property type="entry name" value="SAM-dependent_MTases_sf"/>
</dbReference>
<dbReference type="NCBIfam" id="TIGR01444">
    <property type="entry name" value="fkbM_fam"/>
    <property type="match status" value="1"/>
</dbReference>
<proteinExistence type="predicted"/>
<dbReference type="AlphaFoldDB" id="A0A2U2PLA9"/>
<comment type="caution">
    <text evidence="2">The sequence shown here is derived from an EMBL/GenBank/DDBJ whole genome shotgun (WGS) entry which is preliminary data.</text>
</comment>
<dbReference type="Proteomes" id="UP000245647">
    <property type="component" value="Unassembled WGS sequence"/>
</dbReference>
<dbReference type="RefSeq" id="WP_109414459.1">
    <property type="nucleotide sequence ID" value="NZ_QEAS01000002.1"/>
</dbReference>
<dbReference type="InterPro" id="IPR052514">
    <property type="entry name" value="SAM-dependent_MTase"/>
</dbReference>